<dbReference type="InterPro" id="IPR011010">
    <property type="entry name" value="DNA_brk_join_enz"/>
</dbReference>
<sequence>MVRKMGKAAGVDAGGEAIASETASASDAAAVANPTEVKARRGAAGASAGAARKPRRAVDAAARGAGRSGGRKPGRPPGSGGKGDGALGEPLAGTPEREASRQAIDLFCDALWLEHGLSKNTLDAYRRDLTLFAQWLAQTHEASLDVVSEPILTAYIAARSDGKATSSNRRLSVFRRYYGWALREHRAAADPTLRVLSAKQAPRFPSTLSEGQVEALLGAPEVETALGLRDRTMLELMYASGLRVSELVTLKTVEVGLNDGVVRVMGKGSKERLVPFGEVAHGWIERYLREARPALLGARASDALFVTARGEGMTRQQFWNIIKRHALRAEIRAHLSPHTLRHAFATHLLNHGADLRVVQMLLGHSDISTTQIYTHVARERLRSLHAQHHPRG</sequence>
<dbReference type="InterPro" id="IPR044068">
    <property type="entry name" value="CB"/>
</dbReference>
<keyword evidence="9 11" id="KW-0233">DNA recombination</keyword>
<evidence type="ECO:0000256" key="5">
    <source>
        <dbReference type="ARBA" id="ARBA00022618"/>
    </source>
</evidence>
<comment type="function">
    <text evidence="11">Site-specific tyrosine recombinase, which acts by catalyzing the cutting and rejoining of the recombining DNA molecules. The XerC-XerD complex is essential to convert dimers of the bacterial chromosome into monomers to permit their segregation at cell division. It also contributes to the segregational stability of plasmids.</text>
</comment>
<evidence type="ECO:0000313" key="16">
    <source>
        <dbReference type="Proteomes" id="UP000029590"/>
    </source>
</evidence>
<dbReference type="PANTHER" id="PTHR30349:SF90">
    <property type="entry name" value="TYROSINE RECOMBINASE XERD"/>
    <property type="match status" value="1"/>
</dbReference>
<dbReference type="GO" id="GO:0006313">
    <property type="term" value="P:DNA transposition"/>
    <property type="evidence" value="ECO:0007669"/>
    <property type="project" value="UniProtKB-UniRule"/>
</dbReference>
<evidence type="ECO:0000256" key="8">
    <source>
        <dbReference type="ARBA" id="ARBA00023125"/>
    </source>
</evidence>
<evidence type="ECO:0000256" key="7">
    <source>
        <dbReference type="ARBA" id="ARBA00022908"/>
    </source>
</evidence>
<comment type="similarity">
    <text evidence="2 11">Belongs to the 'phage' integrase family. XerD subfamily.</text>
</comment>
<dbReference type="PROSITE" id="PS51900">
    <property type="entry name" value="CB"/>
    <property type="match status" value="1"/>
</dbReference>
<evidence type="ECO:0000256" key="2">
    <source>
        <dbReference type="ARBA" id="ARBA00010450"/>
    </source>
</evidence>
<accession>A0AAW3F883</accession>
<evidence type="ECO:0000256" key="1">
    <source>
        <dbReference type="ARBA" id="ARBA00004496"/>
    </source>
</evidence>
<feature type="active site" description="O-(3'-phospho-DNA)-tyrosine intermediate" evidence="11">
    <location>
        <position position="373"/>
    </location>
</feature>
<dbReference type="Pfam" id="PF02899">
    <property type="entry name" value="Phage_int_SAM_1"/>
    <property type="match status" value="1"/>
</dbReference>
<dbReference type="GO" id="GO:0003677">
    <property type="term" value="F:DNA binding"/>
    <property type="evidence" value="ECO:0007669"/>
    <property type="project" value="UniProtKB-UniRule"/>
</dbReference>
<keyword evidence="7 11" id="KW-0229">DNA integration</keyword>
<evidence type="ECO:0000259" key="14">
    <source>
        <dbReference type="PROSITE" id="PS51900"/>
    </source>
</evidence>
<dbReference type="Proteomes" id="UP000029590">
    <property type="component" value="Unassembled WGS sequence"/>
</dbReference>
<feature type="region of interest" description="Disordered" evidence="12">
    <location>
        <begin position="21"/>
        <end position="95"/>
    </location>
</feature>
<feature type="compositionally biased region" description="Low complexity" evidence="12">
    <location>
        <begin position="42"/>
        <end position="51"/>
    </location>
</feature>
<dbReference type="RefSeq" id="WP_311133313.1">
    <property type="nucleotide sequence ID" value="NZ_CADEVY010000003.1"/>
</dbReference>
<evidence type="ECO:0000256" key="6">
    <source>
        <dbReference type="ARBA" id="ARBA00022829"/>
    </source>
</evidence>
<evidence type="ECO:0000256" key="9">
    <source>
        <dbReference type="ARBA" id="ARBA00023172"/>
    </source>
</evidence>
<dbReference type="InterPro" id="IPR050090">
    <property type="entry name" value="Tyrosine_recombinase_XerCD"/>
</dbReference>
<keyword evidence="6 11" id="KW-0159">Chromosome partition</keyword>
<dbReference type="Gene3D" id="1.10.150.130">
    <property type="match status" value="1"/>
</dbReference>
<dbReference type="InterPro" id="IPR002104">
    <property type="entry name" value="Integrase_catalytic"/>
</dbReference>
<dbReference type="CDD" id="cd00798">
    <property type="entry name" value="INT_XerDC_C"/>
    <property type="match status" value="1"/>
</dbReference>
<dbReference type="HAMAP" id="MF_01808">
    <property type="entry name" value="Recomb_XerC_XerD"/>
    <property type="match status" value="1"/>
</dbReference>
<feature type="compositionally biased region" description="Low complexity" evidence="12">
    <location>
        <begin position="21"/>
        <end position="32"/>
    </location>
</feature>
<dbReference type="GO" id="GO:0051301">
    <property type="term" value="P:cell division"/>
    <property type="evidence" value="ECO:0007669"/>
    <property type="project" value="UniProtKB-KW"/>
</dbReference>
<dbReference type="InterPro" id="IPR004107">
    <property type="entry name" value="Integrase_SAM-like_N"/>
</dbReference>
<proteinExistence type="inferred from homology"/>
<reference evidence="15 16" key="1">
    <citation type="submission" date="2014-04" db="EMBL/GenBank/DDBJ databases">
        <authorList>
            <person name="Bishop-Lilly K.A."/>
            <person name="Broomall S.M."/>
            <person name="Chain P.S."/>
            <person name="Chertkov O."/>
            <person name="Coyne S.R."/>
            <person name="Daligault H.E."/>
            <person name="Davenport K.W."/>
            <person name="Erkkila T."/>
            <person name="Frey K.G."/>
            <person name="Gibbons H.S."/>
            <person name="Gu W."/>
            <person name="Jaissle J."/>
            <person name="Johnson S.L."/>
            <person name="Koroleva G.I."/>
            <person name="Ladner J.T."/>
            <person name="Lo C.-C."/>
            <person name="Minogue T.D."/>
            <person name="Munk C."/>
            <person name="Palacios G.F."/>
            <person name="Redden C.L."/>
            <person name="Rosenzweig C.N."/>
            <person name="Scholz M.B."/>
            <person name="Teshima H."/>
            <person name="Xu Y."/>
        </authorList>
    </citation>
    <scope>NUCLEOTIDE SEQUENCE [LARGE SCALE GENOMIC DNA]</scope>
    <source>
        <strain evidence="16">gladioli</strain>
    </source>
</reference>
<dbReference type="SUPFAM" id="SSF47823">
    <property type="entry name" value="lambda integrase-like, N-terminal domain"/>
    <property type="match status" value="1"/>
</dbReference>
<keyword evidence="8 11" id="KW-0238">DNA-binding</keyword>
<evidence type="ECO:0000259" key="13">
    <source>
        <dbReference type="PROSITE" id="PS51898"/>
    </source>
</evidence>
<dbReference type="GO" id="GO:0005737">
    <property type="term" value="C:cytoplasm"/>
    <property type="evidence" value="ECO:0007669"/>
    <property type="project" value="UniProtKB-SubCell"/>
</dbReference>
<evidence type="ECO:0000256" key="12">
    <source>
        <dbReference type="SAM" id="MobiDB-lite"/>
    </source>
</evidence>
<feature type="domain" description="Tyr recombinase" evidence="13">
    <location>
        <begin position="203"/>
        <end position="386"/>
    </location>
</feature>
<evidence type="ECO:0000256" key="4">
    <source>
        <dbReference type="ARBA" id="ARBA00022490"/>
    </source>
</evidence>
<protein>
    <recommendedName>
        <fullName evidence="3 11">Tyrosine recombinase XerD</fullName>
    </recommendedName>
</protein>
<feature type="active site" evidence="11">
    <location>
        <position position="243"/>
    </location>
</feature>
<comment type="caution">
    <text evidence="15">The sequence shown here is derived from an EMBL/GenBank/DDBJ whole genome shotgun (WGS) entry which is preliminary data.</text>
</comment>
<name>A0AAW3F883_BURGA</name>
<dbReference type="InterPro" id="IPR011932">
    <property type="entry name" value="Recomb_XerD"/>
</dbReference>
<feature type="compositionally biased region" description="Gly residues" evidence="12">
    <location>
        <begin position="77"/>
        <end position="86"/>
    </location>
</feature>
<dbReference type="PANTHER" id="PTHR30349">
    <property type="entry name" value="PHAGE INTEGRASE-RELATED"/>
    <property type="match status" value="1"/>
</dbReference>
<feature type="active site" evidence="11">
    <location>
        <position position="364"/>
    </location>
</feature>
<keyword evidence="10 11" id="KW-0131">Cell cycle</keyword>
<keyword evidence="5 11" id="KW-0132">Cell division</keyword>
<dbReference type="HAMAP" id="MF_01807">
    <property type="entry name" value="Recomb_XerD"/>
    <property type="match status" value="1"/>
</dbReference>
<dbReference type="Gene3D" id="1.10.443.10">
    <property type="entry name" value="Intergrase catalytic core"/>
    <property type="match status" value="1"/>
</dbReference>
<evidence type="ECO:0000256" key="3">
    <source>
        <dbReference type="ARBA" id="ARBA00015810"/>
    </source>
</evidence>
<dbReference type="GO" id="GO:0007059">
    <property type="term" value="P:chromosome segregation"/>
    <property type="evidence" value="ECO:0007669"/>
    <property type="project" value="UniProtKB-UniRule"/>
</dbReference>
<organism evidence="15 16">
    <name type="scientific">Burkholderia gladioli</name>
    <name type="common">Pseudomonas marginata</name>
    <name type="synonym">Phytomonas marginata</name>
    <dbReference type="NCBI Taxonomy" id="28095"/>
    <lineage>
        <taxon>Bacteria</taxon>
        <taxon>Pseudomonadati</taxon>
        <taxon>Pseudomonadota</taxon>
        <taxon>Betaproteobacteria</taxon>
        <taxon>Burkholderiales</taxon>
        <taxon>Burkholderiaceae</taxon>
        <taxon>Burkholderia</taxon>
    </lineage>
</organism>
<dbReference type="InterPro" id="IPR023009">
    <property type="entry name" value="Tyrosine_recombinase_XerC/XerD"/>
</dbReference>
<dbReference type="NCBIfam" id="NF001399">
    <property type="entry name" value="PRK00283.1"/>
    <property type="match status" value="1"/>
</dbReference>
<feature type="domain" description="Core-binding (CB)" evidence="14">
    <location>
        <begin position="98"/>
        <end position="182"/>
    </location>
</feature>
<dbReference type="NCBIfam" id="TIGR02225">
    <property type="entry name" value="recomb_XerD"/>
    <property type="match status" value="1"/>
</dbReference>
<dbReference type="EMBL" id="JPGG01000015">
    <property type="protein sequence ID" value="KGC17154.1"/>
    <property type="molecule type" value="Genomic_DNA"/>
</dbReference>
<comment type="subcellular location">
    <subcellularLocation>
        <location evidence="1 11">Cytoplasm</location>
    </subcellularLocation>
</comment>
<gene>
    <name evidence="11 15" type="primary">xerD</name>
    <name evidence="15" type="ORF">DM48_4880</name>
</gene>
<evidence type="ECO:0000256" key="11">
    <source>
        <dbReference type="HAMAP-Rule" id="MF_01807"/>
    </source>
</evidence>
<comment type="subunit">
    <text evidence="11">Forms a cyclic heterotetrameric complex composed of two molecules of XerC and two molecules of XerD.</text>
</comment>
<dbReference type="Pfam" id="PF00589">
    <property type="entry name" value="Phage_integrase"/>
    <property type="match status" value="1"/>
</dbReference>
<evidence type="ECO:0000313" key="15">
    <source>
        <dbReference type="EMBL" id="KGC17154.1"/>
    </source>
</evidence>
<dbReference type="AlphaFoldDB" id="A0AAW3F883"/>
<keyword evidence="4 11" id="KW-0963">Cytoplasm</keyword>
<dbReference type="GO" id="GO:0009037">
    <property type="term" value="F:tyrosine-based site-specific recombinase activity"/>
    <property type="evidence" value="ECO:0007669"/>
    <property type="project" value="UniProtKB-UniRule"/>
</dbReference>
<dbReference type="PROSITE" id="PS51898">
    <property type="entry name" value="TYR_RECOMBINASE"/>
    <property type="match status" value="1"/>
</dbReference>
<evidence type="ECO:0000256" key="10">
    <source>
        <dbReference type="ARBA" id="ARBA00023306"/>
    </source>
</evidence>
<dbReference type="InterPro" id="IPR013762">
    <property type="entry name" value="Integrase-like_cat_sf"/>
</dbReference>
<dbReference type="SUPFAM" id="SSF56349">
    <property type="entry name" value="DNA breaking-rejoining enzymes"/>
    <property type="match status" value="1"/>
</dbReference>
<dbReference type="InterPro" id="IPR010998">
    <property type="entry name" value="Integrase_recombinase_N"/>
</dbReference>
<feature type="active site" evidence="11">
    <location>
        <position position="341"/>
    </location>
</feature>
<feature type="active site" evidence="11">
    <location>
        <position position="338"/>
    </location>
</feature>
<feature type="active site" evidence="11">
    <location>
        <position position="267"/>
    </location>
</feature>